<feature type="transmembrane region" description="Helical" evidence="1">
    <location>
        <begin position="180"/>
        <end position="201"/>
    </location>
</feature>
<protein>
    <submittedName>
        <fullName evidence="2">Uncharacterized protein</fullName>
    </submittedName>
</protein>
<keyword evidence="1" id="KW-1133">Transmembrane helix</keyword>
<dbReference type="Proteomes" id="UP000642993">
    <property type="component" value="Unassembled WGS sequence"/>
</dbReference>
<evidence type="ECO:0000313" key="3">
    <source>
        <dbReference type="Proteomes" id="UP000642993"/>
    </source>
</evidence>
<feature type="transmembrane region" description="Helical" evidence="1">
    <location>
        <begin position="221"/>
        <end position="239"/>
    </location>
</feature>
<reference evidence="2" key="1">
    <citation type="submission" date="2020-09" db="EMBL/GenBank/DDBJ databases">
        <title>Hoyosella lacisalsi sp. nov., a halotolerant actinobacterium isolated from soil of Lake Gudzhirganskoe.</title>
        <authorList>
            <person name="Yang Q."/>
            <person name="Guo P.Y."/>
            <person name="Liu S.W."/>
            <person name="Li F.N."/>
            <person name="Sun C.H."/>
        </authorList>
    </citation>
    <scope>NUCLEOTIDE SEQUENCE</scope>
    <source>
        <strain evidence="2">G463</strain>
    </source>
</reference>
<dbReference type="RefSeq" id="WP_192037906.1">
    <property type="nucleotide sequence ID" value="NZ_JACYWE010000001.1"/>
</dbReference>
<feature type="transmembrane region" description="Helical" evidence="1">
    <location>
        <begin position="60"/>
        <end position="85"/>
    </location>
</feature>
<keyword evidence="1" id="KW-0472">Membrane</keyword>
<accession>A0A927JA57</accession>
<name>A0A927JA57_9ACTN</name>
<keyword evidence="3" id="KW-1185">Reference proteome</keyword>
<keyword evidence="1" id="KW-0812">Transmembrane</keyword>
<feature type="transmembrane region" description="Helical" evidence="1">
    <location>
        <begin position="143"/>
        <end position="168"/>
    </location>
</feature>
<sequence length="244" mass="25522">MTMSEENTMQTINRATRARQALALYRQVFPRNLIIIALITGAIFLLQLAIAAYFSGRGEVFTGSAPIILAIFVFVTAIMSMTQYLPLALGLGLTRHAFLLASLVHASILAIVLTGACMLLALVEHVTDGWWLGFTFFDVAGELTVHPASAIAIIPLGLLAVASLGLLLGAIHTRWGGTGAWVVILGTLAAASILGSIESLASLARSAASIVDSAPMEAQLLGGYALAALVLAALTSLVIRRASI</sequence>
<comment type="caution">
    <text evidence="2">The sequence shown here is derived from an EMBL/GenBank/DDBJ whole genome shotgun (WGS) entry which is preliminary data.</text>
</comment>
<feature type="transmembrane region" description="Helical" evidence="1">
    <location>
        <begin position="33"/>
        <end position="54"/>
    </location>
</feature>
<organism evidence="2 3">
    <name type="scientific">Lolliginicoccus lacisalsi</name>
    <dbReference type="NCBI Taxonomy" id="2742202"/>
    <lineage>
        <taxon>Bacteria</taxon>
        <taxon>Bacillati</taxon>
        <taxon>Actinomycetota</taxon>
        <taxon>Actinomycetes</taxon>
        <taxon>Mycobacteriales</taxon>
        <taxon>Hoyosellaceae</taxon>
        <taxon>Lolliginicoccus</taxon>
    </lineage>
</organism>
<dbReference type="AlphaFoldDB" id="A0A927JA57"/>
<gene>
    <name evidence="2" type="ORF">HT102_03110</name>
</gene>
<proteinExistence type="predicted"/>
<dbReference type="EMBL" id="JACYWE010000001">
    <property type="protein sequence ID" value="MBD8505479.1"/>
    <property type="molecule type" value="Genomic_DNA"/>
</dbReference>
<evidence type="ECO:0000256" key="1">
    <source>
        <dbReference type="SAM" id="Phobius"/>
    </source>
</evidence>
<evidence type="ECO:0000313" key="2">
    <source>
        <dbReference type="EMBL" id="MBD8505479.1"/>
    </source>
</evidence>
<feature type="transmembrane region" description="Helical" evidence="1">
    <location>
        <begin position="97"/>
        <end position="123"/>
    </location>
</feature>